<dbReference type="InterPro" id="IPR000835">
    <property type="entry name" value="HTH_MarR-typ"/>
</dbReference>
<evidence type="ECO:0000256" key="1">
    <source>
        <dbReference type="SAM" id="MobiDB-lite"/>
    </source>
</evidence>
<gene>
    <name evidence="3" type="ORF">GCM10010411_29070</name>
</gene>
<dbReference type="Proteomes" id="UP001501509">
    <property type="component" value="Unassembled WGS sequence"/>
</dbReference>
<dbReference type="InterPro" id="IPR039422">
    <property type="entry name" value="MarR/SlyA-like"/>
</dbReference>
<feature type="compositionally biased region" description="Basic and acidic residues" evidence="1">
    <location>
        <begin position="159"/>
        <end position="170"/>
    </location>
</feature>
<dbReference type="RefSeq" id="WP_344541201.1">
    <property type="nucleotide sequence ID" value="NZ_BAAATD010000003.1"/>
</dbReference>
<feature type="domain" description="HTH marR-type" evidence="2">
    <location>
        <begin position="18"/>
        <end position="147"/>
    </location>
</feature>
<comment type="caution">
    <text evidence="3">The sequence shown here is derived from an EMBL/GenBank/DDBJ whole genome shotgun (WGS) entry which is preliminary data.</text>
</comment>
<dbReference type="PANTHER" id="PTHR33164">
    <property type="entry name" value="TRANSCRIPTIONAL REGULATOR, MARR FAMILY"/>
    <property type="match status" value="1"/>
</dbReference>
<evidence type="ECO:0000313" key="4">
    <source>
        <dbReference type="Proteomes" id="UP001501509"/>
    </source>
</evidence>
<evidence type="ECO:0000313" key="3">
    <source>
        <dbReference type="EMBL" id="GAA2594084.1"/>
    </source>
</evidence>
<dbReference type="Gene3D" id="1.10.10.10">
    <property type="entry name" value="Winged helix-like DNA-binding domain superfamily/Winged helix DNA-binding domain"/>
    <property type="match status" value="1"/>
</dbReference>
<dbReference type="InterPro" id="IPR036388">
    <property type="entry name" value="WH-like_DNA-bd_sf"/>
</dbReference>
<name>A0ABP6C0S5_9ACTN</name>
<reference evidence="4" key="1">
    <citation type="journal article" date="2019" name="Int. J. Syst. Evol. Microbiol.">
        <title>The Global Catalogue of Microorganisms (GCM) 10K type strain sequencing project: providing services to taxonomists for standard genome sequencing and annotation.</title>
        <authorList>
            <consortium name="The Broad Institute Genomics Platform"/>
            <consortium name="The Broad Institute Genome Sequencing Center for Infectious Disease"/>
            <person name="Wu L."/>
            <person name="Ma J."/>
        </authorList>
    </citation>
    <scope>NUCLEOTIDE SEQUENCE [LARGE SCALE GENOMIC DNA]</scope>
    <source>
        <strain evidence="4">JCM 6833</strain>
    </source>
</reference>
<feature type="region of interest" description="Disordered" evidence="1">
    <location>
        <begin position="152"/>
        <end position="183"/>
    </location>
</feature>
<dbReference type="SMART" id="SM00347">
    <property type="entry name" value="HTH_MARR"/>
    <property type="match status" value="1"/>
</dbReference>
<dbReference type="PANTHER" id="PTHR33164:SF43">
    <property type="entry name" value="HTH-TYPE TRANSCRIPTIONAL REPRESSOR YETL"/>
    <property type="match status" value="1"/>
</dbReference>
<keyword evidence="4" id="KW-1185">Reference proteome</keyword>
<protein>
    <recommendedName>
        <fullName evidence="2">HTH marR-type domain-containing protein</fullName>
    </recommendedName>
</protein>
<accession>A0ABP6C0S5</accession>
<proteinExistence type="predicted"/>
<dbReference type="PROSITE" id="PS50995">
    <property type="entry name" value="HTH_MARR_2"/>
    <property type="match status" value="1"/>
</dbReference>
<dbReference type="Pfam" id="PF12802">
    <property type="entry name" value="MarR_2"/>
    <property type="match status" value="1"/>
</dbReference>
<organism evidence="3 4">
    <name type="scientific">Actinomadura fulvescens</name>
    <dbReference type="NCBI Taxonomy" id="46160"/>
    <lineage>
        <taxon>Bacteria</taxon>
        <taxon>Bacillati</taxon>
        <taxon>Actinomycetota</taxon>
        <taxon>Actinomycetes</taxon>
        <taxon>Streptosporangiales</taxon>
        <taxon>Thermomonosporaceae</taxon>
        <taxon>Actinomadura</taxon>
    </lineage>
</organism>
<dbReference type="PRINTS" id="PR00598">
    <property type="entry name" value="HTHMARR"/>
</dbReference>
<evidence type="ECO:0000259" key="2">
    <source>
        <dbReference type="PROSITE" id="PS50995"/>
    </source>
</evidence>
<dbReference type="InterPro" id="IPR036390">
    <property type="entry name" value="WH_DNA-bd_sf"/>
</dbReference>
<sequence>MTNSDGAETPPDPLLRVPTYLMFELIRLARRRSAELYPQEPLRLPHTLALAWLAGRGPMSQRELSERLSVDQGDLVSVIDLLERQGYVERHRDTRDRRRYALHLTDSGRRALHDRRVRGERVNELLLDPLDPGEREHFQALMLKILAHHDPRFAGTRSPDPRDPHTRDPDAPSPREIPSMPHR</sequence>
<dbReference type="EMBL" id="BAAATD010000003">
    <property type="protein sequence ID" value="GAA2594084.1"/>
    <property type="molecule type" value="Genomic_DNA"/>
</dbReference>
<dbReference type="SUPFAM" id="SSF46785">
    <property type="entry name" value="Winged helix' DNA-binding domain"/>
    <property type="match status" value="1"/>
</dbReference>